<dbReference type="PANTHER" id="PTHR11142:SF0">
    <property type="entry name" value="TRNA PSEUDOURIDINE SYNTHASE-LIKE 1"/>
    <property type="match status" value="1"/>
</dbReference>
<comment type="caution">
    <text evidence="4">Lacks conserved residue(s) required for the propagation of feature annotation.</text>
</comment>
<evidence type="ECO:0000256" key="1">
    <source>
        <dbReference type="ARBA" id="ARBA00009375"/>
    </source>
</evidence>
<feature type="domain" description="Pseudouridine synthase I TruA alpha/beta" evidence="8">
    <location>
        <begin position="144"/>
        <end position="246"/>
    </location>
</feature>
<dbReference type="HAMAP" id="MF_00171">
    <property type="entry name" value="TruA"/>
    <property type="match status" value="1"/>
</dbReference>
<evidence type="ECO:0000313" key="9">
    <source>
        <dbReference type="EMBL" id="SHL47839.1"/>
    </source>
</evidence>
<evidence type="ECO:0000256" key="3">
    <source>
        <dbReference type="ARBA" id="ARBA00023235"/>
    </source>
</evidence>
<evidence type="ECO:0000259" key="8">
    <source>
        <dbReference type="Pfam" id="PF01416"/>
    </source>
</evidence>
<comment type="similarity">
    <text evidence="1 4 7">Belongs to the tRNA pseudouridine synthase TruA family.</text>
</comment>
<dbReference type="OrthoDB" id="9811823at2"/>
<dbReference type="RefSeq" id="WP_072853835.1">
    <property type="nucleotide sequence ID" value="NZ_FRAH01000116.1"/>
</dbReference>
<dbReference type="NCBIfam" id="TIGR00071">
    <property type="entry name" value="hisT_truA"/>
    <property type="match status" value="1"/>
</dbReference>
<dbReference type="InterPro" id="IPR020103">
    <property type="entry name" value="PsdUridine_synth_cat_dom_sf"/>
</dbReference>
<dbReference type="GO" id="GO:0003723">
    <property type="term" value="F:RNA binding"/>
    <property type="evidence" value="ECO:0007669"/>
    <property type="project" value="InterPro"/>
</dbReference>
<keyword evidence="2 4" id="KW-0819">tRNA processing</keyword>
<dbReference type="FunFam" id="3.30.70.580:FF:000001">
    <property type="entry name" value="tRNA pseudouridine synthase A"/>
    <property type="match status" value="1"/>
</dbReference>
<reference evidence="9 10" key="1">
    <citation type="submission" date="2016-11" db="EMBL/GenBank/DDBJ databases">
        <authorList>
            <person name="Jaros S."/>
            <person name="Januszkiewicz K."/>
            <person name="Wedrychowicz H."/>
        </authorList>
    </citation>
    <scope>NUCLEOTIDE SEQUENCE [LARGE SCALE GENOMIC DNA]</scope>
    <source>
        <strain evidence="9 10">DSM 14214</strain>
    </source>
</reference>
<dbReference type="AlphaFoldDB" id="A0A1M7AZJ8"/>
<proteinExistence type="inferred from homology"/>
<dbReference type="GO" id="GO:0031119">
    <property type="term" value="P:tRNA pseudouridine synthesis"/>
    <property type="evidence" value="ECO:0007669"/>
    <property type="project" value="UniProtKB-UniRule"/>
</dbReference>
<dbReference type="InterPro" id="IPR020094">
    <property type="entry name" value="TruA/RsuA/RluB/E/F_N"/>
</dbReference>
<comment type="catalytic activity">
    <reaction evidence="4 7">
        <text>uridine(38/39/40) in tRNA = pseudouridine(38/39/40) in tRNA</text>
        <dbReference type="Rhea" id="RHEA:22376"/>
        <dbReference type="Rhea" id="RHEA-COMP:10085"/>
        <dbReference type="Rhea" id="RHEA-COMP:10087"/>
        <dbReference type="ChEBI" id="CHEBI:65314"/>
        <dbReference type="ChEBI" id="CHEBI:65315"/>
        <dbReference type="EC" id="5.4.99.12"/>
    </reaction>
</comment>
<comment type="function">
    <text evidence="4">Formation of pseudouridine at positions 38, 39 and 40 in the anticodon stem and loop of transfer RNAs.</text>
</comment>
<evidence type="ECO:0000256" key="5">
    <source>
        <dbReference type="PIRSR" id="PIRSR001430-1"/>
    </source>
</evidence>
<dbReference type="EC" id="5.4.99.12" evidence="4"/>
<dbReference type="PANTHER" id="PTHR11142">
    <property type="entry name" value="PSEUDOURIDYLATE SYNTHASE"/>
    <property type="match status" value="1"/>
</dbReference>
<dbReference type="InterPro" id="IPR020095">
    <property type="entry name" value="PsdUridine_synth_TruA_C"/>
</dbReference>
<dbReference type="Gene3D" id="3.30.70.660">
    <property type="entry name" value="Pseudouridine synthase I, catalytic domain, C-terminal subdomain"/>
    <property type="match status" value="1"/>
</dbReference>
<gene>
    <name evidence="4" type="primary">truA</name>
    <name evidence="9" type="ORF">SAMN02745138_03488</name>
</gene>
<name>A0A1M7AZJ8_9FIRM</name>
<accession>A0A1M7AZJ8</accession>
<evidence type="ECO:0000256" key="6">
    <source>
        <dbReference type="PIRSR" id="PIRSR001430-2"/>
    </source>
</evidence>
<evidence type="ECO:0000256" key="7">
    <source>
        <dbReference type="RuleBase" id="RU003792"/>
    </source>
</evidence>
<sequence length="255" mass="28960">MKTYKMVLCYDGSRYNGWQKQGNTDNTLQEKLEKILTEIAGVETEIAGSGRTDAGTHAKGQVASFRMDWKRTAAELLTEINGRLPEDVGALSLEEAEPRFHARLNAKAKRYVYTIWTGEMPPVFWRKYSFWCKDELDVEAMKEAASAFVGTHDFKSFCANKRMKKSTVRTIYDINIEQKEQRLVLSFTGNGFLYQMVRILTGTLIEVGEGKRSPMEMEEILAAENREAAGFTAPSRGLMLDEVFYEPYGKGTEMP</sequence>
<dbReference type="Pfam" id="PF01416">
    <property type="entry name" value="PseudoU_synth_1"/>
    <property type="match status" value="1"/>
</dbReference>
<comment type="subunit">
    <text evidence="4">Homodimer.</text>
</comment>
<dbReference type="Gene3D" id="3.30.70.580">
    <property type="entry name" value="Pseudouridine synthase I, catalytic domain, N-terminal subdomain"/>
    <property type="match status" value="1"/>
</dbReference>
<dbReference type="PIRSF" id="PIRSF001430">
    <property type="entry name" value="tRNA_psdUrid_synth"/>
    <property type="match status" value="1"/>
</dbReference>
<feature type="binding site" evidence="4 6">
    <location>
        <position position="111"/>
    </location>
    <ligand>
        <name>substrate</name>
    </ligand>
</feature>
<protein>
    <recommendedName>
        <fullName evidence="4">tRNA pseudouridine synthase A</fullName>
        <ecNumber evidence="4">5.4.99.12</ecNumber>
    </recommendedName>
    <alternativeName>
        <fullName evidence="4">tRNA pseudouridine(38-40) synthase</fullName>
    </alternativeName>
    <alternativeName>
        <fullName evidence="4">tRNA pseudouridylate synthase I</fullName>
    </alternativeName>
    <alternativeName>
        <fullName evidence="4">tRNA-uridine isomerase I</fullName>
    </alternativeName>
</protein>
<dbReference type="InterPro" id="IPR020097">
    <property type="entry name" value="PsdUridine_synth_TruA_a/b_dom"/>
</dbReference>
<dbReference type="InterPro" id="IPR001406">
    <property type="entry name" value="PsdUridine_synth_TruA"/>
</dbReference>
<organism evidence="9 10">
    <name type="scientific">Anaerotignum lactatifermentans DSM 14214</name>
    <dbReference type="NCBI Taxonomy" id="1121323"/>
    <lineage>
        <taxon>Bacteria</taxon>
        <taxon>Bacillati</taxon>
        <taxon>Bacillota</taxon>
        <taxon>Clostridia</taxon>
        <taxon>Lachnospirales</taxon>
        <taxon>Anaerotignaceae</taxon>
        <taxon>Anaerotignum</taxon>
    </lineage>
</organism>
<evidence type="ECO:0000313" key="10">
    <source>
        <dbReference type="Proteomes" id="UP000183975"/>
    </source>
</evidence>
<dbReference type="CDD" id="cd02570">
    <property type="entry name" value="PseudoU_synth_EcTruA"/>
    <property type="match status" value="1"/>
</dbReference>
<feature type="active site" description="Nucleophile" evidence="4 5">
    <location>
        <position position="53"/>
    </location>
</feature>
<dbReference type="GO" id="GO:0160147">
    <property type="term" value="F:tRNA pseudouridine(38-40) synthase activity"/>
    <property type="evidence" value="ECO:0007669"/>
    <property type="project" value="UniProtKB-EC"/>
</dbReference>
<evidence type="ECO:0000256" key="4">
    <source>
        <dbReference type="HAMAP-Rule" id="MF_00171"/>
    </source>
</evidence>
<keyword evidence="3 4" id="KW-0413">Isomerase</keyword>
<keyword evidence="10" id="KW-1185">Reference proteome</keyword>
<dbReference type="SUPFAM" id="SSF55120">
    <property type="entry name" value="Pseudouridine synthase"/>
    <property type="match status" value="1"/>
</dbReference>
<dbReference type="EMBL" id="FRAH01000116">
    <property type="protein sequence ID" value="SHL47839.1"/>
    <property type="molecule type" value="Genomic_DNA"/>
</dbReference>
<dbReference type="Proteomes" id="UP000183975">
    <property type="component" value="Unassembled WGS sequence"/>
</dbReference>
<evidence type="ECO:0000256" key="2">
    <source>
        <dbReference type="ARBA" id="ARBA00022694"/>
    </source>
</evidence>